<evidence type="ECO:0000259" key="4">
    <source>
        <dbReference type="Pfam" id="PF13891"/>
    </source>
</evidence>
<feature type="compositionally biased region" description="Basic and acidic residues" evidence="3">
    <location>
        <begin position="139"/>
        <end position="151"/>
    </location>
</feature>
<comment type="caution">
    <text evidence="5">The sequence shown here is derived from an EMBL/GenBank/DDBJ whole genome shotgun (WGS) entry which is preliminary data.</text>
</comment>
<keyword evidence="6" id="KW-1185">Reference proteome</keyword>
<feature type="region of interest" description="Disordered" evidence="3">
    <location>
        <begin position="571"/>
        <end position="595"/>
    </location>
</feature>
<keyword evidence="2" id="KW-0539">Nucleus</keyword>
<accession>A0ABD6EH05</accession>
<evidence type="ECO:0000313" key="5">
    <source>
        <dbReference type="EMBL" id="MFH4976609.1"/>
    </source>
</evidence>
<feature type="compositionally biased region" description="Polar residues" evidence="3">
    <location>
        <begin position="260"/>
        <end position="270"/>
    </location>
</feature>
<dbReference type="GO" id="GO:0005634">
    <property type="term" value="C:nucleus"/>
    <property type="evidence" value="ECO:0007669"/>
    <property type="project" value="UniProtKB-SubCell"/>
</dbReference>
<feature type="compositionally biased region" description="Low complexity" evidence="3">
    <location>
        <begin position="244"/>
        <end position="259"/>
    </location>
</feature>
<organism evidence="5 6">
    <name type="scientific">Gnathostoma spinigerum</name>
    <dbReference type="NCBI Taxonomy" id="75299"/>
    <lineage>
        <taxon>Eukaryota</taxon>
        <taxon>Metazoa</taxon>
        <taxon>Ecdysozoa</taxon>
        <taxon>Nematoda</taxon>
        <taxon>Chromadorea</taxon>
        <taxon>Rhabditida</taxon>
        <taxon>Spirurina</taxon>
        <taxon>Gnathostomatomorpha</taxon>
        <taxon>Gnathostomatoidea</taxon>
        <taxon>Gnathostomatidae</taxon>
        <taxon>Gnathostoma</taxon>
    </lineage>
</organism>
<gene>
    <name evidence="5" type="ORF">AB6A40_003318</name>
</gene>
<dbReference type="EMBL" id="JBGFUD010001676">
    <property type="protein sequence ID" value="MFH4976609.1"/>
    <property type="molecule type" value="Genomic_DNA"/>
</dbReference>
<sequence length="1056" mass="114886">MSDQLISSSYSQPSHSSSPINSISSSSSDQQERGYTIVVPASVCIRGVNMQLDLKIDQKALAAASDISKVVEEAVSNHFSSAPAALIDGGDVHSVRNTTVRLSPSSSNYQPSQIVFPVSGNTTESNQSAETSLEYTEVKKDLKPEGGKVDQVDEVCSSTGDGAQCDTASSPSSLSSEAGKSKAVPVRATEAVVVSISSEYPSASSSSQSVLLDQQQPSSSSNDEVHSSLEENMVQSMHSGDRNVVSGSVTPSPSPSSASDTIGVSPSCSGLQAVVHSRKRREKSAQQSHFCEQNDPGGKGQCRQRAILSYRYCIRHILLDPNAPYRQCQHKRKPKSKKDTNLYCTNAIRNDKDSVYCSTHMIMNGMMEPKKRNKNVVRQEAEASEVRVNNTHAEVAWTGENSVNNMNCLTENLQPSGFEERQPMTPTPLPPIAQCGFEQHHVQTINETDCWMVEGSSNSSPLLADPVTNNFVQNEQAYHSPITREQVSYGGTYPSASTVQQPPYNASYSAAAPAPSNAPMTVQFDESYGIPMCSNQIQEDMPCSSNILPPSPSSRHLSPAQLQQHVVAQQSVTYPPSQSNPQLPTCSNSSLSRQHPQLAAKLLQAPSTVTNGLNSQTPTSLVQPVTVQSTTLPSQVPLVRSDFSRNIQISAGSSASQNAILPWSAPLLLQRPPSNAPPEFYSLDDIDDEYCIPSPQPPRKKVIRLKQKRQKMKMIGPYRRIPPIDQMCKMLEDADFDQTDLFPLGLEPSDDEDELSDSESIRWCGSMERVGDDGCSSGALELYLLKKQLRLERHTLFRQAQLNAPVILASKELANSAGAALSHRASRRGARRSPQLKRCSHMASQGCSPAVRCHEVCLPMSNHCAKHVLYNVHQKLFSYCLESCCGQPVLCVDSPITSGLCQHHFAISQTKQGECSTYAAPPTPSSYMQQQQTQQSVQSSIPSIDFLQQPSLTSNGYQSPYDPMPSRLALSLESALSPRNIDSHCLSDFNEVEGADTDVSLASVAKDLGFDGRELTDMLAALPAAEHGVDDDDPNDLLHDSFSGIIHLFLLFFLYL</sequence>
<name>A0ABD6EH05_9BILA</name>
<dbReference type="PANTHER" id="PTHR16198:SF2">
    <property type="entry name" value="INO80 COMPLEX SUBUNIT D"/>
    <property type="match status" value="1"/>
</dbReference>
<evidence type="ECO:0000313" key="6">
    <source>
        <dbReference type="Proteomes" id="UP001608902"/>
    </source>
</evidence>
<feature type="region of interest" description="Disordered" evidence="3">
    <location>
        <begin position="139"/>
        <end position="186"/>
    </location>
</feature>
<dbReference type="PANTHER" id="PTHR16198">
    <property type="match status" value="1"/>
</dbReference>
<evidence type="ECO:0000256" key="3">
    <source>
        <dbReference type="SAM" id="MobiDB-lite"/>
    </source>
</evidence>
<proteinExistence type="predicted"/>
<feature type="domain" description="KANL2-like probable zinc-finger" evidence="4">
    <location>
        <begin position="847"/>
        <end position="905"/>
    </location>
</feature>
<protein>
    <recommendedName>
        <fullName evidence="4">KANL2-like probable zinc-finger domain-containing protein</fullName>
    </recommendedName>
</protein>
<dbReference type="InterPro" id="IPR025927">
    <property type="entry name" value="Znf_KANL2-like"/>
</dbReference>
<feature type="region of interest" description="Disordered" evidence="3">
    <location>
        <begin position="203"/>
        <end position="228"/>
    </location>
</feature>
<feature type="domain" description="KANL2-like probable zinc-finger" evidence="4">
    <location>
        <begin position="300"/>
        <end position="361"/>
    </location>
</feature>
<reference evidence="5 6" key="1">
    <citation type="submission" date="2024-08" db="EMBL/GenBank/DDBJ databases">
        <title>Gnathostoma spinigerum genome.</title>
        <authorList>
            <person name="Gonzalez-Bertolin B."/>
            <person name="Monzon S."/>
            <person name="Zaballos A."/>
            <person name="Jimenez P."/>
            <person name="Dekumyoy P."/>
            <person name="Varona S."/>
            <person name="Cuesta I."/>
            <person name="Sumanam S."/>
            <person name="Adisakwattana P."/>
            <person name="Gasser R.B."/>
            <person name="Hernandez-Gonzalez A."/>
            <person name="Young N.D."/>
            <person name="Perteguer M.J."/>
        </authorList>
    </citation>
    <scope>NUCLEOTIDE SEQUENCE [LARGE SCALE GENOMIC DNA]</scope>
    <source>
        <strain evidence="5">AL3</strain>
        <tissue evidence="5">Liver</tissue>
    </source>
</reference>
<evidence type="ECO:0000256" key="1">
    <source>
        <dbReference type="ARBA" id="ARBA00004123"/>
    </source>
</evidence>
<dbReference type="Proteomes" id="UP001608902">
    <property type="component" value="Unassembled WGS sequence"/>
</dbReference>
<dbReference type="Pfam" id="PF13891">
    <property type="entry name" value="zf-C3HC3H_KANSL2"/>
    <property type="match status" value="2"/>
</dbReference>
<evidence type="ECO:0000256" key="2">
    <source>
        <dbReference type="ARBA" id="ARBA00023242"/>
    </source>
</evidence>
<feature type="region of interest" description="Disordered" evidence="3">
    <location>
        <begin position="241"/>
        <end position="301"/>
    </location>
</feature>
<feature type="region of interest" description="Disordered" evidence="3">
    <location>
        <begin position="1"/>
        <end position="29"/>
    </location>
</feature>
<comment type="subcellular location">
    <subcellularLocation>
        <location evidence="1">Nucleus</location>
    </subcellularLocation>
</comment>
<dbReference type="AlphaFoldDB" id="A0ABD6EH05"/>
<feature type="compositionally biased region" description="Low complexity" evidence="3">
    <location>
        <begin position="203"/>
        <end position="221"/>
    </location>
</feature>